<proteinExistence type="predicted"/>
<accession>A0A224YF39</accession>
<evidence type="ECO:0000313" key="1">
    <source>
        <dbReference type="EMBL" id="MAA13051.1"/>
    </source>
</evidence>
<name>A0A224YF39_9ACAR</name>
<sequence length="114" mass="13355">MYSRSFRRYAPLNAAYRLGGRRSRIQVKKRGGCTLFPCSSLTLRSLQKGTQQHDSIAKARLLVKSVRRKPRKRDCSESELPAAIIAYSYQLRASPWVIKTWRKNMFSVSFDRWR</sequence>
<protein>
    <submittedName>
        <fullName evidence="1">Uncharacterized protein</fullName>
    </submittedName>
</protein>
<reference evidence="1" key="1">
    <citation type="journal article" date="2017" name="Parasit. Vectors">
        <title>Sialotranscriptomics of Rhipicephalus zambeziensis reveals intricate expression profiles of secretory proteins and suggests tight temporal transcriptional regulation during blood-feeding.</title>
        <authorList>
            <person name="de Castro M.H."/>
            <person name="de Klerk D."/>
            <person name="Pienaar R."/>
            <person name="Rees D.J.G."/>
            <person name="Mans B.J."/>
        </authorList>
    </citation>
    <scope>NUCLEOTIDE SEQUENCE</scope>
    <source>
        <tissue evidence="1">Salivary glands</tissue>
    </source>
</reference>
<organism evidence="1">
    <name type="scientific">Rhipicephalus zambeziensis</name>
    <dbReference type="NCBI Taxonomy" id="60191"/>
    <lineage>
        <taxon>Eukaryota</taxon>
        <taxon>Metazoa</taxon>
        <taxon>Ecdysozoa</taxon>
        <taxon>Arthropoda</taxon>
        <taxon>Chelicerata</taxon>
        <taxon>Arachnida</taxon>
        <taxon>Acari</taxon>
        <taxon>Parasitiformes</taxon>
        <taxon>Ixodida</taxon>
        <taxon>Ixodoidea</taxon>
        <taxon>Ixodidae</taxon>
        <taxon>Rhipicephalinae</taxon>
        <taxon>Rhipicephalus</taxon>
        <taxon>Rhipicephalus</taxon>
    </lineage>
</organism>
<dbReference type="EMBL" id="GFPF01001905">
    <property type="protein sequence ID" value="MAA13051.1"/>
    <property type="molecule type" value="Transcribed_RNA"/>
</dbReference>
<dbReference type="AlphaFoldDB" id="A0A224YF39"/>